<name>A0A6J4I0Y1_9CHLR</name>
<accession>A0A6J4I0Y1</accession>
<dbReference type="SUPFAM" id="SSF46785">
    <property type="entry name" value="Winged helix' DNA-binding domain"/>
    <property type="match status" value="1"/>
</dbReference>
<protein>
    <recommendedName>
        <fullName evidence="2">LexA repressor DNA-binding domain-containing protein</fullName>
    </recommendedName>
</protein>
<dbReference type="AlphaFoldDB" id="A0A6J4I0Y1"/>
<dbReference type="InterPro" id="IPR036390">
    <property type="entry name" value="WH_DNA-bd_sf"/>
</dbReference>
<sequence length="92" mass="9864">MRVGLAVAYPLGVADAEADPLDERVLDVLRERGPLPVAEIVKVVRQAGQYPIHAALRRLELRGLVRPVGAHTAADVVAARGTVSVWEAVPRP</sequence>
<organism evidence="1">
    <name type="scientific">uncultured Chloroflexota bacterium</name>
    <dbReference type="NCBI Taxonomy" id="166587"/>
    <lineage>
        <taxon>Bacteria</taxon>
        <taxon>Bacillati</taxon>
        <taxon>Chloroflexota</taxon>
        <taxon>environmental samples</taxon>
    </lineage>
</organism>
<proteinExistence type="predicted"/>
<evidence type="ECO:0008006" key="2">
    <source>
        <dbReference type="Google" id="ProtNLM"/>
    </source>
</evidence>
<dbReference type="EMBL" id="CADCTC010000089">
    <property type="protein sequence ID" value="CAA9238595.1"/>
    <property type="molecule type" value="Genomic_DNA"/>
</dbReference>
<gene>
    <name evidence="1" type="ORF">AVDCRST_MAG77-1396</name>
</gene>
<reference evidence="1" key="1">
    <citation type="submission" date="2020-02" db="EMBL/GenBank/DDBJ databases">
        <authorList>
            <person name="Meier V. D."/>
        </authorList>
    </citation>
    <scope>NUCLEOTIDE SEQUENCE</scope>
    <source>
        <strain evidence="1">AVDCRST_MAG77</strain>
    </source>
</reference>
<evidence type="ECO:0000313" key="1">
    <source>
        <dbReference type="EMBL" id="CAA9238595.1"/>
    </source>
</evidence>